<comment type="subcellular location">
    <subcellularLocation>
        <location evidence="2">Cytoplasm</location>
    </subcellularLocation>
    <subcellularLocation>
        <location evidence="1">Nucleus</location>
    </subcellularLocation>
</comment>
<dbReference type="InterPro" id="IPR033756">
    <property type="entry name" value="YlxH/NBP35"/>
</dbReference>
<dbReference type="GO" id="GO:0005524">
    <property type="term" value="F:ATP binding"/>
    <property type="evidence" value="ECO:0007669"/>
    <property type="project" value="UniProtKB-KW"/>
</dbReference>
<dbReference type="EMBL" id="BLKM01000691">
    <property type="protein sequence ID" value="GFG37363.1"/>
    <property type="molecule type" value="Genomic_DNA"/>
</dbReference>
<dbReference type="CDD" id="cd02037">
    <property type="entry name" value="Mrp_NBP35"/>
    <property type="match status" value="1"/>
</dbReference>
<reference evidence="12" key="1">
    <citation type="submission" date="2020-01" db="EMBL/GenBank/DDBJ databases">
        <title>Draft genome sequence of the Termite Coptotermes fromosanus.</title>
        <authorList>
            <person name="Itakura S."/>
            <person name="Yosikawa Y."/>
            <person name="Umezawa K."/>
        </authorList>
    </citation>
    <scope>NUCLEOTIDE SEQUENCE [LARGE SCALE GENOMIC DNA]</scope>
</reference>
<keyword evidence="8" id="KW-0408">Iron</keyword>
<dbReference type="Gene3D" id="3.40.50.300">
    <property type="entry name" value="P-loop containing nucleotide triphosphate hydrolases"/>
    <property type="match status" value="1"/>
</dbReference>
<dbReference type="AlphaFoldDB" id="A0A6L2PXJ0"/>
<dbReference type="PROSITE" id="PS01215">
    <property type="entry name" value="MRP"/>
    <property type="match status" value="1"/>
</dbReference>
<sequence>MVSPQLLYRIELVRKRLESVKYKILVLSGKGGVGKSTFTSLLARGLAAADSDRNVAILDIDICGPSIPRVMGVLDEQVHQSGSGWSPVYVEDNLCVMSIGFLLSSPDDAIIWRGPKKNGMIRQFLSEVDWGVLDYLVIDTPPGTSDEHLSAAQYLLNAGLTGAIILTTPHEVALLDVRKEIDFCHKVNVPVLGVVENMASFVCPKCKTETAIFPANTGGASKMAVDLGVPFLGSLPLDPRLARSCDEGTSFLIDMPDSPVVLAFNKLLKDGRCQNVLLCKQSHMCHRDKCLDMIQIAAFAVNLETVIDHERGVQRAFTYDDSTCINFTGVVKACEESRNS</sequence>
<dbReference type="InParanoid" id="A0A6L2PXJ0"/>
<dbReference type="SUPFAM" id="SSF52540">
    <property type="entry name" value="P-loop containing nucleoside triphosphate hydrolases"/>
    <property type="match status" value="1"/>
</dbReference>
<keyword evidence="6" id="KW-0547">Nucleotide-binding</keyword>
<proteinExistence type="inferred from homology"/>
<dbReference type="HAMAP" id="MF_02040">
    <property type="entry name" value="Mrp_NBP35"/>
    <property type="match status" value="1"/>
</dbReference>
<dbReference type="PANTHER" id="PTHR23264:SF35">
    <property type="entry name" value="CYTOSOLIC FE-S CLUSTER ASSEMBLY FACTOR NUBP1"/>
    <property type="match status" value="1"/>
</dbReference>
<keyword evidence="9" id="KW-0411">Iron-sulfur</keyword>
<keyword evidence="4" id="KW-0963">Cytoplasm</keyword>
<dbReference type="GO" id="GO:0051539">
    <property type="term" value="F:4 iron, 4 sulfur cluster binding"/>
    <property type="evidence" value="ECO:0007669"/>
    <property type="project" value="UniProtKB-KW"/>
</dbReference>
<evidence type="ECO:0000256" key="5">
    <source>
        <dbReference type="ARBA" id="ARBA00022723"/>
    </source>
</evidence>
<dbReference type="InterPro" id="IPR019591">
    <property type="entry name" value="Mrp/NBP35_ATP-bd"/>
</dbReference>
<dbReference type="InterPro" id="IPR027417">
    <property type="entry name" value="P-loop_NTPase"/>
</dbReference>
<evidence type="ECO:0000256" key="9">
    <source>
        <dbReference type="ARBA" id="ARBA00023014"/>
    </source>
</evidence>
<dbReference type="FunCoup" id="A0A6L2PXJ0">
    <property type="interactions" value="704"/>
</dbReference>
<dbReference type="Pfam" id="PF10609">
    <property type="entry name" value="ParA"/>
    <property type="match status" value="1"/>
</dbReference>
<evidence type="ECO:0000256" key="7">
    <source>
        <dbReference type="ARBA" id="ARBA00022840"/>
    </source>
</evidence>
<evidence type="ECO:0008006" key="13">
    <source>
        <dbReference type="Google" id="ProtNLM"/>
    </source>
</evidence>
<dbReference type="GO" id="GO:0005634">
    <property type="term" value="C:nucleus"/>
    <property type="evidence" value="ECO:0007669"/>
    <property type="project" value="UniProtKB-SubCell"/>
</dbReference>
<dbReference type="PANTHER" id="PTHR23264">
    <property type="entry name" value="NUCLEOTIDE-BINDING PROTEIN NBP35 YEAST -RELATED"/>
    <property type="match status" value="1"/>
</dbReference>
<dbReference type="Proteomes" id="UP000502823">
    <property type="component" value="Unassembled WGS sequence"/>
</dbReference>
<comment type="caution">
    <text evidence="11">The sequence shown here is derived from an EMBL/GenBank/DDBJ whole genome shotgun (WGS) entry which is preliminary data.</text>
</comment>
<keyword evidence="3" id="KW-0004">4Fe-4S</keyword>
<evidence type="ECO:0000256" key="10">
    <source>
        <dbReference type="ARBA" id="ARBA00054528"/>
    </source>
</evidence>
<dbReference type="GO" id="GO:0016226">
    <property type="term" value="P:iron-sulfur cluster assembly"/>
    <property type="evidence" value="ECO:0007669"/>
    <property type="project" value="InterPro"/>
</dbReference>
<keyword evidence="5" id="KW-0479">Metal-binding</keyword>
<dbReference type="GO" id="GO:0005829">
    <property type="term" value="C:cytosol"/>
    <property type="evidence" value="ECO:0007669"/>
    <property type="project" value="TreeGrafter"/>
</dbReference>
<evidence type="ECO:0000256" key="1">
    <source>
        <dbReference type="ARBA" id="ARBA00004123"/>
    </source>
</evidence>
<protein>
    <recommendedName>
        <fullName evidence="13">Cytosolic Fe-S cluster assembly factor NUBP1 homolog</fullName>
    </recommendedName>
</protein>
<gene>
    <name evidence="11" type="ORF">Cfor_08490</name>
</gene>
<evidence type="ECO:0000313" key="12">
    <source>
        <dbReference type="Proteomes" id="UP000502823"/>
    </source>
</evidence>
<organism evidence="11 12">
    <name type="scientific">Coptotermes formosanus</name>
    <name type="common">Formosan subterranean termite</name>
    <dbReference type="NCBI Taxonomy" id="36987"/>
    <lineage>
        <taxon>Eukaryota</taxon>
        <taxon>Metazoa</taxon>
        <taxon>Ecdysozoa</taxon>
        <taxon>Arthropoda</taxon>
        <taxon>Hexapoda</taxon>
        <taxon>Insecta</taxon>
        <taxon>Pterygota</taxon>
        <taxon>Neoptera</taxon>
        <taxon>Polyneoptera</taxon>
        <taxon>Dictyoptera</taxon>
        <taxon>Blattodea</taxon>
        <taxon>Blattoidea</taxon>
        <taxon>Termitoidae</taxon>
        <taxon>Rhinotermitidae</taxon>
        <taxon>Coptotermes</taxon>
    </lineage>
</organism>
<dbReference type="OrthoDB" id="1741334at2759"/>
<dbReference type="FunFam" id="3.40.50.300:FF:000427">
    <property type="entry name" value="Cytosolic Fe-S cluster assembly factor NUBP1"/>
    <property type="match status" value="1"/>
</dbReference>
<dbReference type="InterPro" id="IPR000808">
    <property type="entry name" value="Mrp-like_CS"/>
</dbReference>
<evidence type="ECO:0000256" key="6">
    <source>
        <dbReference type="ARBA" id="ARBA00022741"/>
    </source>
</evidence>
<evidence type="ECO:0000313" key="11">
    <source>
        <dbReference type="EMBL" id="GFG37363.1"/>
    </source>
</evidence>
<evidence type="ECO:0000256" key="8">
    <source>
        <dbReference type="ARBA" id="ARBA00023004"/>
    </source>
</evidence>
<comment type="function">
    <text evidence="10">Component of the cytosolic iron-sulfur (Fe/S) protein assembly (CIA) machinery. Required for maturation of extramitochondrial Fe-S proteins. The NUBP1-NUBP2 heterotetramer forms a Fe-S scaffold complex, mediating the de novo assembly of an Fe-S cluster and its transfer to target apoproteins. Implicated in the regulation of centrosome duplication. Negatively regulates cilium formation and structure.</text>
</comment>
<evidence type="ECO:0000256" key="3">
    <source>
        <dbReference type="ARBA" id="ARBA00022485"/>
    </source>
</evidence>
<evidence type="ECO:0000256" key="4">
    <source>
        <dbReference type="ARBA" id="ARBA00022490"/>
    </source>
</evidence>
<dbReference type="GO" id="GO:0140663">
    <property type="term" value="F:ATP-dependent FeS chaperone activity"/>
    <property type="evidence" value="ECO:0007669"/>
    <property type="project" value="InterPro"/>
</dbReference>
<name>A0A6L2PXJ0_COPFO</name>
<evidence type="ECO:0000256" key="2">
    <source>
        <dbReference type="ARBA" id="ARBA00004496"/>
    </source>
</evidence>
<keyword evidence="12" id="KW-1185">Reference proteome</keyword>
<keyword evidence="7" id="KW-0067">ATP-binding</keyword>
<dbReference type="GO" id="GO:0046872">
    <property type="term" value="F:metal ion binding"/>
    <property type="evidence" value="ECO:0007669"/>
    <property type="project" value="UniProtKB-KW"/>
</dbReference>
<accession>A0A6L2PXJ0</accession>